<dbReference type="InterPro" id="IPR028268">
    <property type="entry name" value="Pianissimo_fam"/>
</dbReference>
<keyword evidence="2" id="KW-1185">Reference proteome</keyword>
<proteinExistence type="predicted"/>
<protein>
    <submittedName>
        <fullName evidence="3">Rapamycin-insensitive companion of mTOR N-terminal domain-containing protein</fullName>
    </submittedName>
</protein>
<dbReference type="AlphaFoldDB" id="A0A914M348"/>
<dbReference type="PANTHER" id="PTHR13298:SF11">
    <property type="entry name" value="RAPAMYCIN-INSENSITIVE COMPANION OF MTOR"/>
    <property type="match status" value="1"/>
</dbReference>
<dbReference type="GO" id="GO:0051897">
    <property type="term" value="P:positive regulation of phosphatidylinositol 3-kinase/protein kinase B signal transduction"/>
    <property type="evidence" value="ECO:0007669"/>
    <property type="project" value="TreeGrafter"/>
</dbReference>
<evidence type="ECO:0000313" key="3">
    <source>
        <dbReference type="WBParaSite" id="Minc3s00943g19142"/>
    </source>
</evidence>
<sequence>MKAGKLEKEDLQKLKQIKRNAIKCTHENVKEKVYESFTLVENFLEFINNWENISDGDDLLIFLFRILSTLENQNIFIANSQIYEALFKRSFNSIKFHIDPKICEISFLIVSKICNTTVRIIQAIQSNLDIFLFRYIYTLNPSQYNGETQALHFLSVSFSVLLKINLFDPLLINWWRFRFFLQNSINCLMDIAFGQNSPFSLSNEQKTQNNSDSVKDCVIQLLSAPKGLSKNFQISSIGILLELVVQRPELLFEMNIGLNWFVPTINQSALGTILINILSKWLDSPIIREKCELKFIVEQLFCPFISFDSIHDPSAKIDYSHSTTLIEICKNSLFNLLITWPGLFTFFSNNSSNQHLFAHIGCQIENLNSVKIKSCTIELFSDLLNVPYARHEFLDNHWEKAFFFYKQIRLPDLFSISLRDDFLLAEISYLDNQKDDSFIDLLEIYRSVVLFKIVCEKFPEALIRLILQNPDCPISIKATFLLADILYMSKILPKSVRIEAINNNNLINSVVESFNLNENISNKDEKKRNSFLLIDRLNEVNNFLNKPTKLEFLTLINTFLIVNLEEFRRTRSVSILNNSRHSSTTANFDDCNINNVSGVISTFSEETPSDSFDSNIDKLISNVFITQPTKKTKIYKNINVPEIVQQKLKKNDFLEDSNEYLIENVDWNIFWRILSFIDDKIISFQNKSTIIKSAIDKCIPIFNQILYLFLPSNQFFIQNKPSIQLIKCGQYFIQLLCTFNSSTFVGNDNSQWTLNMLSNFINDFSNQINMDKSEAVFSSKNLSFGGSSFYFALLRALLSQPLGQKLFDQTGLGQIIMSATLFMGQRPVSTAKRTLVRF</sequence>
<dbReference type="GO" id="GO:0043539">
    <property type="term" value="F:protein serine/threonine kinase activator activity"/>
    <property type="evidence" value="ECO:0007669"/>
    <property type="project" value="TreeGrafter"/>
</dbReference>
<dbReference type="InterPro" id="IPR028267">
    <property type="entry name" value="Pianissimo_N"/>
</dbReference>
<feature type="domain" description="Rapamycin-insensitive companion of mTOR N-terminal" evidence="1">
    <location>
        <begin position="75"/>
        <end position="493"/>
    </location>
</feature>
<name>A0A914M348_MELIC</name>
<dbReference type="Proteomes" id="UP000887563">
    <property type="component" value="Unplaced"/>
</dbReference>
<dbReference type="Pfam" id="PF14664">
    <property type="entry name" value="RICTOR_N"/>
    <property type="match status" value="1"/>
</dbReference>
<evidence type="ECO:0000259" key="1">
    <source>
        <dbReference type="SMART" id="SM01308"/>
    </source>
</evidence>
<dbReference type="PANTHER" id="PTHR13298">
    <property type="entry name" value="CYTOSOLIC REGULATOR PIANISSIMO"/>
    <property type="match status" value="1"/>
</dbReference>
<dbReference type="GO" id="GO:0038203">
    <property type="term" value="P:TORC2 signaling"/>
    <property type="evidence" value="ECO:0007669"/>
    <property type="project" value="TreeGrafter"/>
</dbReference>
<reference evidence="3" key="1">
    <citation type="submission" date="2022-11" db="UniProtKB">
        <authorList>
            <consortium name="WormBaseParasite"/>
        </authorList>
    </citation>
    <scope>IDENTIFICATION</scope>
</reference>
<accession>A0A914M348</accession>
<dbReference type="WBParaSite" id="Minc3s00943g19142">
    <property type="protein sequence ID" value="Minc3s00943g19142"/>
    <property type="gene ID" value="Minc3s00943g19142"/>
</dbReference>
<dbReference type="SMART" id="SM01308">
    <property type="entry name" value="RICTOR_N"/>
    <property type="match status" value="1"/>
</dbReference>
<evidence type="ECO:0000313" key="2">
    <source>
        <dbReference type="Proteomes" id="UP000887563"/>
    </source>
</evidence>
<dbReference type="GO" id="GO:0031932">
    <property type="term" value="C:TORC2 complex"/>
    <property type="evidence" value="ECO:0007669"/>
    <property type="project" value="InterPro"/>
</dbReference>
<organism evidence="2 3">
    <name type="scientific">Meloidogyne incognita</name>
    <name type="common">Southern root-knot nematode worm</name>
    <name type="synonym">Oxyuris incognita</name>
    <dbReference type="NCBI Taxonomy" id="6306"/>
    <lineage>
        <taxon>Eukaryota</taxon>
        <taxon>Metazoa</taxon>
        <taxon>Ecdysozoa</taxon>
        <taxon>Nematoda</taxon>
        <taxon>Chromadorea</taxon>
        <taxon>Rhabditida</taxon>
        <taxon>Tylenchina</taxon>
        <taxon>Tylenchomorpha</taxon>
        <taxon>Tylenchoidea</taxon>
        <taxon>Meloidogynidae</taxon>
        <taxon>Meloidogyninae</taxon>
        <taxon>Meloidogyne</taxon>
        <taxon>Meloidogyne incognita group</taxon>
    </lineage>
</organism>